<dbReference type="InterPro" id="IPR055414">
    <property type="entry name" value="LRR_R13L4/SHOC2-like"/>
</dbReference>
<dbReference type="FunFam" id="1.10.10.10:FF:000322">
    <property type="entry name" value="Probable disease resistance protein At1g63360"/>
    <property type="match status" value="1"/>
</dbReference>
<evidence type="ECO:0000256" key="3">
    <source>
        <dbReference type="ARBA" id="ARBA00022737"/>
    </source>
</evidence>
<keyword evidence="5" id="KW-0611">Plant defense</keyword>
<evidence type="ECO:0000256" key="6">
    <source>
        <dbReference type="ARBA" id="ARBA00022840"/>
    </source>
</evidence>
<dbReference type="Proteomes" id="UP000298416">
    <property type="component" value="Unassembled WGS sequence"/>
</dbReference>
<dbReference type="Gene3D" id="1.10.10.10">
    <property type="entry name" value="Winged helix-like DNA-binding domain superfamily/Winged helix DNA-binding domain"/>
    <property type="match status" value="1"/>
</dbReference>
<dbReference type="Pfam" id="PF23598">
    <property type="entry name" value="LRR_14"/>
    <property type="match status" value="1"/>
</dbReference>
<evidence type="ECO:0000256" key="5">
    <source>
        <dbReference type="ARBA" id="ARBA00022821"/>
    </source>
</evidence>
<keyword evidence="4" id="KW-0547">Nucleotide-binding</keyword>
<dbReference type="InterPro" id="IPR027417">
    <property type="entry name" value="P-loop_NTPase"/>
</dbReference>
<evidence type="ECO:0000259" key="10">
    <source>
        <dbReference type="Pfam" id="PF23559"/>
    </source>
</evidence>
<dbReference type="InterPro" id="IPR058922">
    <property type="entry name" value="WHD_DRP"/>
</dbReference>
<evidence type="ECO:0000259" key="8">
    <source>
        <dbReference type="Pfam" id="PF00931"/>
    </source>
</evidence>
<dbReference type="AlphaFoldDB" id="A0A8X8XH14"/>
<evidence type="ECO:0000256" key="7">
    <source>
        <dbReference type="SAM" id="Coils"/>
    </source>
</evidence>
<keyword evidence="6" id="KW-0067">ATP-binding</keyword>
<dbReference type="PANTHER" id="PTHR23155:SF1193">
    <property type="entry name" value="DISEASE RESISTANCE PROTEIN RPP13-RELATED"/>
    <property type="match status" value="1"/>
</dbReference>
<dbReference type="InterPro" id="IPR038005">
    <property type="entry name" value="RX-like_CC"/>
</dbReference>
<dbReference type="GO" id="GO:0051607">
    <property type="term" value="P:defense response to virus"/>
    <property type="evidence" value="ECO:0007669"/>
    <property type="project" value="UniProtKB-ARBA"/>
</dbReference>
<keyword evidence="7" id="KW-0175">Coiled coil</keyword>
<dbReference type="PANTHER" id="PTHR23155">
    <property type="entry name" value="DISEASE RESISTANCE PROTEIN RP"/>
    <property type="match status" value="1"/>
</dbReference>
<dbReference type="GO" id="GO:0098542">
    <property type="term" value="P:defense response to other organism"/>
    <property type="evidence" value="ECO:0007669"/>
    <property type="project" value="TreeGrafter"/>
</dbReference>
<evidence type="ECO:0000256" key="4">
    <source>
        <dbReference type="ARBA" id="ARBA00022741"/>
    </source>
</evidence>
<evidence type="ECO:0000313" key="13">
    <source>
        <dbReference type="Proteomes" id="UP000298416"/>
    </source>
</evidence>
<dbReference type="FunFam" id="3.40.50.300:FF:001091">
    <property type="entry name" value="Probable disease resistance protein At1g61300"/>
    <property type="match status" value="1"/>
</dbReference>
<feature type="domain" description="Disease resistance N-terminal" evidence="9">
    <location>
        <begin position="5"/>
        <end position="90"/>
    </location>
</feature>
<feature type="domain" description="NB-ARC" evidence="8">
    <location>
        <begin position="164"/>
        <end position="333"/>
    </location>
</feature>
<dbReference type="InterPro" id="IPR041118">
    <property type="entry name" value="Rx_N"/>
</dbReference>
<dbReference type="Gene3D" id="1.10.8.430">
    <property type="entry name" value="Helical domain of apoptotic protease-activating factors"/>
    <property type="match status" value="1"/>
</dbReference>
<dbReference type="Pfam" id="PF23559">
    <property type="entry name" value="WHD_DRP"/>
    <property type="match status" value="1"/>
</dbReference>
<sequence>MADAAVEFLLENLKQLLVHHANLLKDAKDQVEKLENHLRLFKAFLKDAPKHWRDDDKLRELIRRIRNAVYEAEDIIDAYVTQSAENKSKGYFHRAFQGPPKTLSIATKVESVLQKIDDIYKDKNNIIDFVNITVQDAADHHDDQVICVKQAPQVRETNVVGFDDEAKKLKEYLYAECEELEVITIVGMPGLGKTTLARKIFRDPKIQYEFPTRIWVYVSQEFKRKDIFLAILKEFTGLTDDIKSNSDKDLADMVLSYLETGKFLLVMDDVWSCEDWDKLLIALPKGNPRGKVIITSRQQELGWHVNRRRGPHMLRFLTLEESKLLLQLEVFQEPKFPRELEAEGSLIAERCDGLPLAIVVIGGILVKKFSGDTSAMKSTWQDVSKSFDTYLKDADAGKRMENIILLSYEKLPYHLRECFLYFGMFPEDYEISAWKLTRLWIAEGLIQQKNVSLEETAENYLEELINRNLVRAVKLKFNGKVKTCRIHDMLRDFCLTEAGSSREGFLQEIKMSKAEGFQPSVSASSELGFRRLCIHSNVLDFVSRKPYGPSVRSFVCFPRDESIMPLGDISHIPGGFKLLRVLDVEPIKFTRLPSDMYHLLHLRYLVLSVSLKFLPSTFTKLWNIQTLVVRTDSQTLAMKADILNMTQLRHFKTNASATLALEGKTSKGAGEKIQTLGTISLESCTADVFDRARNLKCLGVRGKLSLLLDDKTGSFESLGNLSNLEKLKLLNDAFLASGMQLRGLPQAYKFPPKLRILTLSATALEWRHMSILGSLDKLEVLKLKDKAFQGEIWEANYGGFRHLEILHIGRTDLKIWLASHHHFPRLKHLELKNCKDLQQIPVELAEVPSFVKLDVFRSERAAASARKIEEAKTKEINGNVARQFKLSIFPPEA</sequence>
<feature type="domain" description="Disease resistance R13L4/SHOC-2-like LRR" evidence="11">
    <location>
        <begin position="551"/>
        <end position="873"/>
    </location>
</feature>
<evidence type="ECO:0000256" key="2">
    <source>
        <dbReference type="ARBA" id="ARBA00022614"/>
    </source>
</evidence>
<evidence type="ECO:0008006" key="14">
    <source>
        <dbReference type="Google" id="ProtNLM"/>
    </source>
</evidence>
<dbReference type="Pfam" id="PF00931">
    <property type="entry name" value="NB-ARC"/>
    <property type="match status" value="1"/>
</dbReference>
<gene>
    <name evidence="12" type="ORF">SASPL_126435</name>
</gene>
<reference evidence="12" key="2">
    <citation type="submission" date="2020-08" db="EMBL/GenBank/DDBJ databases">
        <title>Plant Genome Project.</title>
        <authorList>
            <person name="Zhang R.-G."/>
        </authorList>
    </citation>
    <scope>NUCLEOTIDE SEQUENCE</scope>
    <source>
        <strain evidence="12">Huo1</strain>
        <tissue evidence="12">Leaf</tissue>
    </source>
</reference>
<dbReference type="InterPro" id="IPR036388">
    <property type="entry name" value="WH-like_DNA-bd_sf"/>
</dbReference>
<dbReference type="GO" id="GO:0005524">
    <property type="term" value="F:ATP binding"/>
    <property type="evidence" value="ECO:0007669"/>
    <property type="project" value="UniProtKB-KW"/>
</dbReference>
<name>A0A8X8XH14_SALSN</name>
<dbReference type="Gene3D" id="1.20.5.4130">
    <property type="match status" value="1"/>
</dbReference>
<protein>
    <recommendedName>
        <fullName evidence="14">Disease resistance protein RPM1</fullName>
    </recommendedName>
</protein>
<dbReference type="Pfam" id="PF18052">
    <property type="entry name" value="Rx_N"/>
    <property type="match status" value="1"/>
</dbReference>
<dbReference type="PRINTS" id="PR00364">
    <property type="entry name" value="DISEASERSIST"/>
</dbReference>
<keyword evidence="13" id="KW-1185">Reference proteome</keyword>
<evidence type="ECO:0000256" key="1">
    <source>
        <dbReference type="ARBA" id="ARBA00008894"/>
    </source>
</evidence>
<feature type="coiled-coil region" evidence="7">
    <location>
        <begin position="10"/>
        <end position="44"/>
    </location>
</feature>
<dbReference type="Gene3D" id="3.40.50.300">
    <property type="entry name" value="P-loop containing nucleotide triphosphate hydrolases"/>
    <property type="match status" value="1"/>
</dbReference>
<comment type="similarity">
    <text evidence="1">Belongs to the disease resistance NB-LRR family.</text>
</comment>
<evidence type="ECO:0000313" key="12">
    <source>
        <dbReference type="EMBL" id="KAG6413721.1"/>
    </source>
</evidence>
<dbReference type="CDD" id="cd14798">
    <property type="entry name" value="RX-CC_like"/>
    <property type="match status" value="1"/>
</dbReference>
<accession>A0A8X8XH14</accession>
<feature type="domain" description="Disease resistance protein winged helix" evidence="10">
    <location>
        <begin position="424"/>
        <end position="493"/>
    </location>
</feature>
<dbReference type="GO" id="GO:0043531">
    <property type="term" value="F:ADP binding"/>
    <property type="evidence" value="ECO:0007669"/>
    <property type="project" value="InterPro"/>
</dbReference>
<dbReference type="EMBL" id="PNBA02000009">
    <property type="protein sequence ID" value="KAG6413721.1"/>
    <property type="molecule type" value="Genomic_DNA"/>
</dbReference>
<keyword evidence="3" id="KW-0677">Repeat</keyword>
<reference evidence="12" key="1">
    <citation type="submission" date="2018-01" db="EMBL/GenBank/DDBJ databases">
        <authorList>
            <person name="Mao J.F."/>
        </authorList>
    </citation>
    <scope>NUCLEOTIDE SEQUENCE</scope>
    <source>
        <strain evidence="12">Huo1</strain>
        <tissue evidence="12">Leaf</tissue>
    </source>
</reference>
<dbReference type="InterPro" id="IPR002182">
    <property type="entry name" value="NB-ARC"/>
</dbReference>
<evidence type="ECO:0000259" key="11">
    <source>
        <dbReference type="Pfam" id="PF23598"/>
    </source>
</evidence>
<evidence type="ECO:0000259" key="9">
    <source>
        <dbReference type="Pfam" id="PF18052"/>
    </source>
</evidence>
<dbReference type="Gene3D" id="3.80.10.10">
    <property type="entry name" value="Ribonuclease Inhibitor"/>
    <property type="match status" value="1"/>
</dbReference>
<dbReference type="SUPFAM" id="SSF52540">
    <property type="entry name" value="P-loop containing nucleoside triphosphate hydrolases"/>
    <property type="match status" value="1"/>
</dbReference>
<comment type="caution">
    <text evidence="12">The sequence shown here is derived from an EMBL/GenBank/DDBJ whole genome shotgun (WGS) entry which is preliminary data.</text>
</comment>
<dbReference type="InterPro" id="IPR042197">
    <property type="entry name" value="Apaf_helical"/>
</dbReference>
<keyword evidence="2" id="KW-0433">Leucine-rich repeat</keyword>
<dbReference type="SUPFAM" id="SSF52058">
    <property type="entry name" value="L domain-like"/>
    <property type="match status" value="1"/>
</dbReference>
<dbReference type="InterPro" id="IPR044974">
    <property type="entry name" value="Disease_R_plants"/>
</dbReference>
<dbReference type="InterPro" id="IPR032675">
    <property type="entry name" value="LRR_dom_sf"/>
</dbReference>
<proteinExistence type="inferred from homology"/>
<organism evidence="12">
    <name type="scientific">Salvia splendens</name>
    <name type="common">Scarlet sage</name>
    <dbReference type="NCBI Taxonomy" id="180675"/>
    <lineage>
        <taxon>Eukaryota</taxon>
        <taxon>Viridiplantae</taxon>
        <taxon>Streptophyta</taxon>
        <taxon>Embryophyta</taxon>
        <taxon>Tracheophyta</taxon>
        <taxon>Spermatophyta</taxon>
        <taxon>Magnoliopsida</taxon>
        <taxon>eudicotyledons</taxon>
        <taxon>Gunneridae</taxon>
        <taxon>Pentapetalae</taxon>
        <taxon>asterids</taxon>
        <taxon>lamiids</taxon>
        <taxon>Lamiales</taxon>
        <taxon>Lamiaceae</taxon>
        <taxon>Nepetoideae</taxon>
        <taxon>Mentheae</taxon>
        <taxon>Salviinae</taxon>
        <taxon>Salvia</taxon>
        <taxon>Salvia subgen. Calosphace</taxon>
        <taxon>core Calosphace</taxon>
    </lineage>
</organism>